<dbReference type="Gene3D" id="2.80.10.50">
    <property type="match status" value="1"/>
</dbReference>
<dbReference type="InterPro" id="IPR000772">
    <property type="entry name" value="Ricin_B_lectin"/>
</dbReference>
<protein>
    <submittedName>
        <fullName evidence="4">Polypeptide N-acetylgalactosaminyltransferase 14</fullName>
    </submittedName>
</protein>
<gene>
    <name evidence="4" type="primary">GALNT14_0</name>
    <name evidence="4" type="ORF">N1851_022472</name>
</gene>
<dbReference type="PANTHER" id="PTHR11675:SF8">
    <property type="entry name" value="POLYPEPTIDE N-ACETYLGALACTOSAMINYLTRANSFERASE 14"/>
    <property type="match status" value="1"/>
</dbReference>
<dbReference type="InterPro" id="IPR035992">
    <property type="entry name" value="Ricin_B-like_lectins"/>
</dbReference>
<evidence type="ECO:0000259" key="3">
    <source>
        <dbReference type="Pfam" id="PF00652"/>
    </source>
</evidence>
<reference evidence="4" key="1">
    <citation type="journal article" date="2023" name="Front. Mar. Sci.">
        <title>A new Merluccius polli reference genome to investigate the effects of global change in West African waters.</title>
        <authorList>
            <person name="Mateo J.L."/>
            <person name="Blanco-Fernandez C."/>
            <person name="Garcia-Vazquez E."/>
            <person name="Machado-Schiaffino G."/>
        </authorList>
    </citation>
    <scope>NUCLEOTIDE SEQUENCE</scope>
    <source>
        <strain evidence="4">C29</strain>
        <tissue evidence="4">Fin</tissue>
    </source>
</reference>
<keyword evidence="5" id="KW-1185">Reference proteome</keyword>
<dbReference type="GO" id="GO:0005794">
    <property type="term" value="C:Golgi apparatus"/>
    <property type="evidence" value="ECO:0007669"/>
    <property type="project" value="TreeGrafter"/>
</dbReference>
<dbReference type="InterPro" id="IPR029044">
    <property type="entry name" value="Nucleotide-diphossugar_trans"/>
</dbReference>
<accession>A0AA47MI93</accession>
<proteinExistence type="predicted"/>
<dbReference type="AlphaFoldDB" id="A0AA47MI93"/>
<evidence type="ECO:0000256" key="2">
    <source>
        <dbReference type="ARBA" id="ARBA00023157"/>
    </source>
</evidence>
<dbReference type="GO" id="GO:0030246">
    <property type="term" value="F:carbohydrate binding"/>
    <property type="evidence" value="ECO:0007669"/>
    <property type="project" value="UniProtKB-KW"/>
</dbReference>
<keyword evidence="2" id="KW-1015">Disulfide bond</keyword>
<dbReference type="PROSITE" id="PS50231">
    <property type="entry name" value="RICIN_B_LECTIN"/>
    <property type="match status" value="1"/>
</dbReference>
<keyword evidence="1" id="KW-0430">Lectin</keyword>
<dbReference type="Proteomes" id="UP001174136">
    <property type="component" value="Unassembled WGS sequence"/>
</dbReference>
<feature type="domain" description="Ricin B lectin" evidence="3">
    <location>
        <begin position="196"/>
        <end position="331"/>
    </location>
</feature>
<dbReference type="SUPFAM" id="SSF50370">
    <property type="entry name" value="Ricin B-like lectins"/>
    <property type="match status" value="1"/>
</dbReference>
<dbReference type="SUPFAM" id="SSF53448">
    <property type="entry name" value="Nucleotide-diphospho-sugar transferases"/>
    <property type="match status" value="1"/>
</dbReference>
<evidence type="ECO:0000313" key="5">
    <source>
        <dbReference type="Proteomes" id="UP001174136"/>
    </source>
</evidence>
<evidence type="ECO:0000256" key="1">
    <source>
        <dbReference type="ARBA" id="ARBA00022734"/>
    </source>
</evidence>
<name>A0AA47MI93_MERPO</name>
<dbReference type="Pfam" id="PF00652">
    <property type="entry name" value="Ricin_B_lectin"/>
    <property type="match status" value="1"/>
</dbReference>
<sequence length="336" mass="38092">MDTFAYVAASADLRGGFDWSLHFKWEQLSTEQRAARADPTEPIRTPIIAGGLFVIDRSWFNHLGKYDTAMDIWGGENFGESLGLEDVQVWQCGGSLEILPCSRVGHVFRKKHPYVFPEGNANTYIKNTRRTAEVWLDEFRLFYYSARPAARGKSYGDVRGRVELRKKLQCKSFKWYLDNVYPELKVPDDSDSQSGVIRQRQNCLESQRLENQDLPALSLGPCVGSQAVPAIHQVGQPALGRSVREWVYTVGQQIRQQQLCLSVSTTFPASQVLLLPCNMADGKQRWQKSGTHLEHLVSRFCLDSEMALDGMDSSRMLVISPCELSAYTQRWDVPFS</sequence>
<evidence type="ECO:0000313" key="4">
    <source>
        <dbReference type="EMBL" id="KAK0140552.1"/>
    </source>
</evidence>
<dbReference type="EMBL" id="JAOPHQ010004066">
    <property type="protein sequence ID" value="KAK0140552.1"/>
    <property type="molecule type" value="Genomic_DNA"/>
</dbReference>
<dbReference type="GO" id="GO:0006493">
    <property type="term" value="P:protein O-linked glycosylation"/>
    <property type="evidence" value="ECO:0007669"/>
    <property type="project" value="TreeGrafter"/>
</dbReference>
<organism evidence="4 5">
    <name type="scientific">Merluccius polli</name>
    <name type="common">Benguela hake</name>
    <name type="synonym">Merluccius cadenati</name>
    <dbReference type="NCBI Taxonomy" id="89951"/>
    <lineage>
        <taxon>Eukaryota</taxon>
        <taxon>Metazoa</taxon>
        <taxon>Chordata</taxon>
        <taxon>Craniata</taxon>
        <taxon>Vertebrata</taxon>
        <taxon>Euteleostomi</taxon>
        <taxon>Actinopterygii</taxon>
        <taxon>Neopterygii</taxon>
        <taxon>Teleostei</taxon>
        <taxon>Neoteleostei</taxon>
        <taxon>Acanthomorphata</taxon>
        <taxon>Zeiogadaria</taxon>
        <taxon>Gadariae</taxon>
        <taxon>Gadiformes</taxon>
        <taxon>Gadoidei</taxon>
        <taxon>Merlucciidae</taxon>
        <taxon>Merluccius</taxon>
    </lineage>
</organism>
<dbReference type="Gene3D" id="3.90.550.10">
    <property type="entry name" value="Spore Coat Polysaccharide Biosynthesis Protein SpsA, Chain A"/>
    <property type="match status" value="1"/>
</dbReference>
<dbReference type="PANTHER" id="PTHR11675">
    <property type="entry name" value="N-ACETYLGALACTOSAMINYLTRANSFERASE"/>
    <property type="match status" value="1"/>
</dbReference>
<dbReference type="GO" id="GO:0004653">
    <property type="term" value="F:polypeptide N-acetylgalactosaminyltransferase activity"/>
    <property type="evidence" value="ECO:0007669"/>
    <property type="project" value="TreeGrafter"/>
</dbReference>
<comment type="caution">
    <text evidence="4">The sequence shown here is derived from an EMBL/GenBank/DDBJ whole genome shotgun (WGS) entry which is preliminary data.</text>
</comment>